<dbReference type="SUPFAM" id="SSF52540">
    <property type="entry name" value="P-loop containing nucleoside triphosphate hydrolases"/>
    <property type="match status" value="1"/>
</dbReference>
<evidence type="ECO:0000256" key="4">
    <source>
        <dbReference type="ARBA" id="ARBA00022840"/>
    </source>
</evidence>
<dbReference type="CDD" id="cd03228">
    <property type="entry name" value="ABCC_MRP_Like"/>
    <property type="match status" value="1"/>
</dbReference>
<dbReference type="InterPro" id="IPR036640">
    <property type="entry name" value="ABC1_TM_sf"/>
</dbReference>
<dbReference type="Proteomes" id="UP000273044">
    <property type="component" value="Chromosome"/>
</dbReference>
<evidence type="ECO:0000256" key="3">
    <source>
        <dbReference type="ARBA" id="ARBA00022741"/>
    </source>
</evidence>
<keyword evidence="6 7" id="KW-0472">Membrane</keyword>
<evidence type="ECO:0000256" key="1">
    <source>
        <dbReference type="ARBA" id="ARBA00004651"/>
    </source>
</evidence>
<comment type="subcellular location">
    <subcellularLocation>
        <location evidence="1">Cell membrane</location>
        <topology evidence="1">Multi-pass membrane protein</topology>
    </subcellularLocation>
</comment>
<keyword evidence="11" id="KW-1185">Reference proteome</keyword>
<feature type="transmembrane region" description="Helical" evidence="7">
    <location>
        <begin position="62"/>
        <end position="83"/>
    </location>
</feature>
<evidence type="ECO:0000256" key="2">
    <source>
        <dbReference type="ARBA" id="ARBA00022692"/>
    </source>
</evidence>
<dbReference type="SMART" id="SM00382">
    <property type="entry name" value="AAA"/>
    <property type="match status" value="1"/>
</dbReference>
<gene>
    <name evidence="10" type="primary">cydD</name>
    <name evidence="10" type="ORF">NCTC12967_00275</name>
</gene>
<keyword evidence="4 10" id="KW-0067">ATP-binding</keyword>
<dbReference type="NCBIfam" id="TIGR02857">
    <property type="entry name" value="CydD"/>
    <property type="match status" value="1"/>
</dbReference>
<dbReference type="AlphaFoldDB" id="A0A3S4XWX1"/>
<dbReference type="PANTHER" id="PTHR24221">
    <property type="entry name" value="ATP-BINDING CASSETTE SUB-FAMILY B"/>
    <property type="match status" value="1"/>
</dbReference>
<keyword evidence="3" id="KW-0547">Nucleotide-binding</keyword>
<dbReference type="InterPro" id="IPR027417">
    <property type="entry name" value="P-loop_NTPase"/>
</dbReference>
<dbReference type="InterPro" id="IPR011527">
    <property type="entry name" value="ABC1_TM_dom"/>
</dbReference>
<dbReference type="GO" id="GO:0005524">
    <property type="term" value="F:ATP binding"/>
    <property type="evidence" value="ECO:0007669"/>
    <property type="project" value="UniProtKB-KW"/>
</dbReference>
<dbReference type="Gene3D" id="3.40.50.300">
    <property type="entry name" value="P-loop containing nucleotide triphosphate hydrolases"/>
    <property type="match status" value="1"/>
</dbReference>
<evidence type="ECO:0000256" key="7">
    <source>
        <dbReference type="SAM" id="Phobius"/>
    </source>
</evidence>
<evidence type="ECO:0000259" key="8">
    <source>
        <dbReference type="PROSITE" id="PS50893"/>
    </source>
</evidence>
<dbReference type="InterPro" id="IPR017871">
    <property type="entry name" value="ABC_transporter-like_CS"/>
</dbReference>
<dbReference type="InterPro" id="IPR039421">
    <property type="entry name" value="Type_1_exporter"/>
</dbReference>
<dbReference type="Pfam" id="PF00005">
    <property type="entry name" value="ABC_tran"/>
    <property type="match status" value="1"/>
</dbReference>
<dbReference type="Pfam" id="PF00664">
    <property type="entry name" value="ABC_membrane"/>
    <property type="match status" value="1"/>
</dbReference>
<dbReference type="PROSITE" id="PS00211">
    <property type="entry name" value="ABC_TRANSPORTER_1"/>
    <property type="match status" value="1"/>
</dbReference>
<dbReference type="GO" id="GO:0005886">
    <property type="term" value="C:plasma membrane"/>
    <property type="evidence" value="ECO:0007669"/>
    <property type="project" value="UniProtKB-SubCell"/>
</dbReference>
<organism evidence="10 11">
    <name type="scientific">Arachnia propionica</name>
    <dbReference type="NCBI Taxonomy" id="1750"/>
    <lineage>
        <taxon>Bacteria</taxon>
        <taxon>Bacillati</taxon>
        <taxon>Actinomycetota</taxon>
        <taxon>Actinomycetes</taxon>
        <taxon>Propionibacteriales</taxon>
        <taxon>Propionibacteriaceae</taxon>
        <taxon>Arachnia</taxon>
    </lineage>
</organism>
<dbReference type="CDD" id="cd18584">
    <property type="entry name" value="ABC_6TM_AarD_CydD"/>
    <property type="match status" value="1"/>
</dbReference>
<dbReference type="GO" id="GO:0016887">
    <property type="term" value="F:ATP hydrolysis activity"/>
    <property type="evidence" value="ECO:0007669"/>
    <property type="project" value="InterPro"/>
</dbReference>
<feature type="domain" description="ABC transporter" evidence="8">
    <location>
        <begin position="328"/>
        <end position="531"/>
    </location>
</feature>
<dbReference type="GO" id="GO:0042883">
    <property type="term" value="P:cysteine transport"/>
    <property type="evidence" value="ECO:0007669"/>
    <property type="project" value="InterPro"/>
</dbReference>
<dbReference type="Gene3D" id="1.20.1560.10">
    <property type="entry name" value="ABC transporter type 1, transmembrane domain"/>
    <property type="match status" value="1"/>
</dbReference>
<evidence type="ECO:0000259" key="9">
    <source>
        <dbReference type="PROSITE" id="PS50929"/>
    </source>
</evidence>
<dbReference type="InterPro" id="IPR014216">
    <property type="entry name" value="ABC_transptr_CydD"/>
</dbReference>
<feature type="transmembrane region" description="Helical" evidence="7">
    <location>
        <begin position="233"/>
        <end position="261"/>
    </location>
</feature>
<dbReference type="GeneID" id="64405774"/>
<evidence type="ECO:0000256" key="5">
    <source>
        <dbReference type="ARBA" id="ARBA00022989"/>
    </source>
</evidence>
<dbReference type="GO" id="GO:0140359">
    <property type="term" value="F:ABC-type transporter activity"/>
    <property type="evidence" value="ECO:0007669"/>
    <property type="project" value="InterPro"/>
</dbReference>
<proteinExistence type="predicted"/>
<keyword evidence="5 7" id="KW-1133">Transmembrane helix</keyword>
<dbReference type="PROSITE" id="PS50929">
    <property type="entry name" value="ABC_TM1F"/>
    <property type="match status" value="1"/>
</dbReference>
<accession>A0A3S4XWX1</accession>
<keyword evidence="2 7" id="KW-0812">Transmembrane</keyword>
<sequence length="531" mass="55556">MPGPVEPRLLKRAGATRNYLVASVLVGILTSGLVIAQAWLLARTVAIVLTYRALPGDWLPTLVLLLAIFAARGLLAWVNSVLAHRSAAAVKSRLRRDVLAAHLIRPVASSATLTKVTTTGLDALDGYFSKYLPQLGLAASVPFLVGGVLLLADWPSALIVAFTLPLVPVFMALIGWTTQAATRRAFTRADKLANHFADLIQGLPTLQAFARARAQRRGLEITEEQFRGQTIKVLYTAFLSSFALELLASLSVALVAVTVGFRLAGGEMPFETALFVLILAPEAFLPVRQVGVHFHDSADGVAAANAALDLIELGDEPGGGGLPEGSRLTLEEVTFTWPGTTTPAVTGLSLDVPEGRVVALTGASGGGKSTALGLVMGFQRPDSGRVLIDGTDLTGLDVTRWRARTAWVGQNPGMVTGTVGDNVALGHPGVPDTELAAALRDAGADFPLCKPVGDDGEGLSAGERRRVALARALIRIRHGGARLLILDEPTAGLDADAEAAVIRAVRDSGAGALVVSHRSAVLAAADEVVRL</sequence>
<dbReference type="InterPro" id="IPR003439">
    <property type="entry name" value="ABC_transporter-like_ATP-bd"/>
</dbReference>
<feature type="transmembrane region" description="Helical" evidence="7">
    <location>
        <begin position="135"/>
        <end position="152"/>
    </location>
</feature>
<dbReference type="EMBL" id="LR134406">
    <property type="protein sequence ID" value="VEH69011.1"/>
    <property type="molecule type" value="Genomic_DNA"/>
</dbReference>
<dbReference type="SUPFAM" id="SSF90123">
    <property type="entry name" value="ABC transporter transmembrane region"/>
    <property type="match status" value="1"/>
</dbReference>
<reference evidence="10 11" key="1">
    <citation type="submission" date="2018-12" db="EMBL/GenBank/DDBJ databases">
        <authorList>
            <consortium name="Pathogen Informatics"/>
        </authorList>
    </citation>
    <scope>NUCLEOTIDE SEQUENCE [LARGE SCALE GENOMIC DNA]</scope>
    <source>
        <strain evidence="10 11">NCTC12967</strain>
    </source>
</reference>
<evidence type="ECO:0000313" key="10">
    <source>
        <dbReference type="EMBL" id="VEH69011.1"/>
    </source>
</evidence>
<feature type="transmembrane region" description="Helical" evidence="7">
    <location>
        <begin position="20"/>
        <end position="42"/>
    </location>
</feature>
<feature type="domain" description="ABC transmembrane type-1" evidence="9">
    <location>
        <begin position="21"/>
        <end position="299"/>
    </location>
</feature>
<evidence type="ECO:0000256" key="6">
    <source>
        <dbReference type="ARBA" id="ARBA00023136"/>
    </source>
</evidence>
<name>A0A3S4XWX1_9ACTN</name>
<dbReference type="PROSITE" id="PS50893">
    <property type="entry name" value="ABC_TRANSPORTER_2"/>
    <property type="match status" value="1"/>
</dbReference>
<dbReference type="RefSeq" id="WP_082793798.1">
    <property type="nucleotide sequence ID" value="NZ_CP072386.1"/>
</dbReference>
<evidence type="ECO:0000313" key="11">
    <source>
        <dbReference type="Proteomes" id="UP000273044"/>
    </source>
</evidence>
<dbReference type="PANTHER" id="PTHR24221:SF590">
    <property type="entry name" value="COMPONENT LINKED WITH THE ASSEMBLY OF CYTOCHROME' TRANSPORT TRANSMEMBRANE ATP-BINDING PROTEIN ABC TRANSPORTER CYDD-RELATED"/>
    <property type="match status" value="1"/>
</dbReference>
<dbReference type="InterPro" id="IPR003593">
    <property type="entry name" value="AAA+_ATPase"/>
</dbReference>
<protein>
    <submittedName>
        <fullName evidence="10">ATP-binding/permease protein CydD</fullName>
    </submittedName>
</protein>
<feature type="transmembrane region" description="Helical" evidence="7">
    <location>
        <begin position="158"/>
        <end position="178"/>
    </location>
</feature>